<accession>A0A3R8N9E9</accession>
<dbReference type="SUPFAM" id="SSF54909">
    <property type="entry name" value="Dimeric alpha+beta barrel"/>
    <property type="match status" value="1"/>
</dbReference>
<dbReference type="NCBIfam" id="TIGR01413">
    <property type="entry name" value="Dyp_perox_fam"/>
    <property type="match status" value="1"/>
</dbReference>
<evidence type="ECO:0000259" key="8">
    <source>
        <dbReference type="Pfam" id="PF04261"/>
    </source>
</evidence>
<dbReference type="InterPro" id="IPR011008">
    <property type="entry name" value="Dimeric_a/b-barrel"/>
</dbReference>
<dbReference type="PROSITE" id="PS51404">
    <property type="entry name" value="DYP_PEROXIDASE"/>
    <property type="match status" value="1"/>
</dbReference>
<dbReference type="OrthoDB" id="3251355at2"/>
<dbReference type="InterPro" id="IPR048327">
    <property type="entry name" value="Dyp_perox_N"/>
</dbReference>
<dbReference type="GO" id="GO:0046872">
    <property type="term" value="F:metal ion binding"/>
    <property type="evidence" value="ECO:0007669"/>
    <property type="project" value="UniProtKB-KW"/>
</dbReference>
<evidence type="ECO:0000256" key="2">
    <source>
        <dbReference type="ARBA" id="ARBA00022559"/>
    </source>
</evidence>
<proteinExistence type="inferred from homology"/>
<dbReference type="RefSeq" id="WP_125095651.1">
    <property type="nucleotide sequence ID" value="NZ_RRUE01000002.1"/>
</dbReference>
<keyword evidence="5" id="KW-0408">Iron</keyword>
<reference evidence="10 11" key="1">
    <citation type="submission" date="2018-11" db="EMBL/GenBank/DDBJ databases">
        <title>Genome sequencing of Lautropia sp. KCOM 2505 (= ChDC F240).</title>
        <authorList>
            <person name="Kook J.-K."/>
            <person name="Park S.-N."/>
            <person name="Lim Y.K."/>
        </authorList>
    </citation>
    <scope>NUCLEOTIDE SEQUENCE [LARGE SCALE GENOMIC DNA]</scope>
    <source>
        <strain evidence="10 11">KCOM 2505</strain>
    </source>
</reference>
<dbReference type="GO" id="GO:0020037">
    <property type="term" value="F:heme binding"/>
    <property type="evidence" value="ECO:0007669"/>
    <property type="project" value="InterPro"/>
</dbReference>
<keyword evidence="3" id="KW-0479">Metal-binding</keyword>
<dbReference type="InterPro" id="IPR048328">
    <property type="entry name" value="Dyp_perox_C"/>
</dbReference>
<dbReference type="Pfam" id="PF20628">
    <property type="entry name" value="Dyp_perox_C"/>
    <property type="match status" value="1"/>
</dbReference>
<comment type="similarity">
    <text evidence="6">Belongs to the DyP-type peroxidase family.</text>
</comment>
<dbReference type="Pfam" id="PF04261">
    <property type="entry name" value="Dyp_perox_N"/>
    <property type="match status" value="1"/>
</dbReference>
<name>A0A3R8N9E9_9BURK</name>
<comment type="cofactor">
    <cofactor evidence="1">
        <name>heme b</name>
        <dbReference type="ChEBI" id="CHEBI:60344"/>
    </cofactor>
</comment>
<dbReference type="PANTHER" id="PTHR30521">
    <property type="entry name" value="DEFERROCHELATASE/PEROXIDASE"/>
    <property type="match status" value="1"/>
</dbReference>
<evidence type="ECO:0000256" key="7">
    <source>
        <dbReference type="SAM" id="MobiDB-lite"/>
    </source>
</evidence>
<feature type="domain" description="Dyp-type peroxidase N-terminal" evidence="8">
    <location>
        <begin position="31"/>
        <end position="162"/>
    </location>
</feature>
<dbReference type="InterPro" id="IPR006314">
    <property type="entry name" value="Dyp_peroxidase"/>
</dbReference>
<sequence length="338" mass="36502">MSDSSLPRCPASDGTAPSRAPAQCQATAQPQPVVQSAGQAAMFIVMSISQHGNACDTVREALGGLPAILRSLNLRLPDAHLSCITGIGADAWPRLFPDLPAPAGLHPFRPLNGAKHQAPATPGDLFFHIRATRTDACFELAMRLRESLGDAVEPVDEVHGFRYMDARSMVGFVDGTENPQGDEAVEATLIGDEDPAYSGGSYVIVQKYLHDMAAWNALPVAEQEKVIGRTKYDDVEMADDVKPSNSHIALNVIEDENGEEMAILRANLPFGNPSRNEYGTFFIGYARNLGTIEQMLTNMFIGRPEGNYDRLLDYSTAVTGSAFFVPAESFLTEQLGDG</sequence>
<evidence type="ECO:0000259" key="9">
    <source>
        <dbReference type="Pfam" id="PF20628"/>
    </source>
</evidence>
<feature type="region of interest" description="Disordered" evidence="7">
    <location>
        <begin position="1"/>
        <end position="23"/>
    </location>
</feature>
<keyword evidence="11" id="KW-1185">Reference proteome</keyword>
<dbReference type="PANTHER" id="PTHR30521:SF0">
    <property type="entry name" value="DYP-TYPE PEROXIDASE FAMILY PROTEIN"/>
    <property type="match status" value="1"/>
</dbReference>
<dbReference type="GO" id="GO:0004601">
    <property type="term" value="F:peroxidase activity"/>
    <property type="evidence" value="ECO:0007669"/>
    <property type="project" value="UniProtKB-KW"/>
</dbReference>
<dbReference type="Proteomes" id="UP000270261">
    <property type="component" value="Unassembled WGS sequence"/>
</dbReference>
<feature type="domain" description="Dyp-type peroxidase C-terminal" evidence="9">
    <location>
        <begin position="165"/>
        <end position="328"/>
    </location>
</feature>
<evidence type="ECO:0000256" key="5">
    <source>
        <dbReference type="ARBA" id="ARBA00023004"/>
    </source>
</evidence>
<gene>
    <name evidence="10" type="ORF">EHV23_08205</name>
</gene>
<organism evidence="10 11">
    <name type="scientific">Lautropia dentalis</name>
    <dbReference type="NCBI Taxonomy" id="2490857"/>
    <lineage>
        <taxon>Bacteria</taxon>
        <taxon>Pseudomonadati</taxon>
        <taxon>Pseudomonadota</taxon>
        <taxon>Betaproteobacteria</taxon>
        <taxon>Burkholderiales</taxon>
        <taxon>Burkholderiaceae</taxon>
        <taxon>Lautropia</taxon>
    </lineage>
</organism>
<evidence type="ECO:0000313" key="10">
    <source>
        <dbReference type="EMBL" id="RRN43439.1"/>
    </source>
</evidence>
<evidence type="ECO:0000256" key="4">
    <source>
        <dbReference type="ARBA" id="ARBA00023002"/>
    </source>
</evidence>
<evidence type="ECO:0000313" key="11">
    <source>
        <dbReference type="Proteomes" id="UP000270261"/>
    </source>
</evidence>
<protein>
    <submittedName>
        <fullName evidence="10">Dyp-type peroxidase</fullName>
    </submittedName>
</protein>
<keyword evidence="2 10" id="KW-0575">Peroxidase</keyword>
<dbReference type="AlphaFoldDB" id="A0A3R8N9E9"/>
<evidence type="ECO:0000256" key="6">
    <source>
        <dbReference type="ARBA" id="ARBA00025737"/>
    </source>
</evidence>
<dbReference type="GO" id="GO:0005829">
    <property type="term" value="C:cytosol"/>
    <property type="evidence" value="ECO:0007669"/>
    <property type="project" value="TreeGrafter"/>
</dbReference>
<comment type="caution">
    <text evidence="10">The sequence shown here is derived from an EMBL/GenBank/DDBJ whole genome shotgun (WGS) entry which is preliminary data.</text>
</comment>
<dbReference type="EMBL" id="RRUE01000002">
    <property type="protein sequence ID" value="RRN43439.1"/>
    <property type="molecule type" value="Genomic_DNA"/>
</dbReference>
<evidence type="ECO:0000256" key="3">
    <source>
        <dbReference type="ARBA" id="ARBA00022723"/>
    </source>
</evidence>
<evidence type="ECO:0000256" key="1">
    <source>
        <dbReference type="ARBA" id="ARBA00001970"/>
    </source>
</evidence>
<keyword evidence="4" id="KW-0560">Oxidoreductase</keyword>